<keyword evidence="10" id="KW-0813">Transport</keyword>
<dbReference type="NCBIfam" id="TIGR00494">
    <property type="entry name" value="crcB"/>
    <property type="match status" value="1"/>
</dbReference>
<comment type="subcellular location">
    <subcellularLocation>
        <location evidence="1 10">Cell membrane</location>
        <topology evidence="1 10">Multi-pass membrane protein</topology>
    </subcellularLocation>
</comment>
<keyword evidence="10" id="KW-0915">Sodium</keyword>
<dbReference type="Pfam" id="PF02537">
    <property type="entry name" value="CRCB"/>
    <property type="match status" value="1"/>
</dbReference>
<keyword evidence="4 10" id="KW-1133">Transmembrane helix</keyword>
<evidence type="ECO:0000256" key="5">
    <source>
        <dbReference type="ARBA" id="ARBA00023136"/>
    </source>
</evidence>
<reference evidence="11 12" key="1">
    <citation type="submission" date="2019-07" db="EMBL/GenBank/DDBJ databases">
        <authorList>
            <person name="Kim J."/>
        </authorList>
    </citation>
    <scope>NUCLEOTIDE SEQUENCE [LARGE SCALE GENOMIC DNA]</scope>
    <source>
        <strain evidence="11 12">N4</strain>
    </source>
</reference>
<feature type="transmembrane region" description="Helical" evidence="10">
    <location>
        <begin position="35"/>
        <end position="54"/>
    </location>
</feature>
<dbReference type="GO" id="GO:0005886">
    <property type="term" value="C:plasma membrane"/>
    <property type="evidence" value="ECO:0007669"/>
    <property type="project" value="UniProtKB-SubCell"/>
</dbReference>
<feature type="binding site" evidence="10">
    <location>
        <position position="77"/>
    </location>
    <ligand>
        <name>Na(+)</name>
        <dbReference type="ChEBI" id="CHEBI:29101"/>
        <note>structural</note>
    </ligand>
</feature>
<keyword evidence="6 10" id="KW-0407">Ion channel</keyword>
<evidence type="ECO:0000313" key="12">
    <source>
        <dbReference type="Proteomes" id="UP000318102"/>
    </source>
</evidence>
<evidence type="ECO:0000313" key="11">
    <source>
        <dbReference type="EMBL" id="TVX94472.1"/>
    </source>
</evidence>
<dbReference type="InterPro" id="IPR003691">
    <property type="entry name" value="FluC"/>
</dbReference>
<dbReference type="PANTHER" id="PTHR28259:SF1">
    <property type="entry name" value="FLUORIDE EXPORT PROTEIN 1-RELATED"/>
    <property type="match status" value="1"/>
</dbReference>
<dbReference type="HAMAP" id="MF_00454">
    <property type="entry name" value="FluC"/>
    <property type="match status" value="1"/>
</dbReference>
<dbReference type="Proteomes" id="UP000318102">
    <property type="component" value="Unassembled WGS sequence"/>
</dbReference>
<feature type="transmembrane region" description="Helical" evidence="10">
    <location>
        <begin position="66"/>
        <end position="86"/>
    </location>
</feature>
<feature type="binding site" evidence="10">
    <location>
        <position position="80"/>
    </location>
    <ligand>
        <name>Na(+)</name>
        <dbReference type="ChEBI" id="CHEBI:29101"/>
        <note>structural</note>
    </ligand>
</feature>
<evidence type="ECO:0000256" key="6">
    <source>
        <dbReference type="ARBA" id="ARBA00023303"/>
    </source>
</evidence>
<keyword evidence="3 10" id="KW-0812">Transmembrane</keyword>
<sequence length="133" mass="14308">MIKAMGIAAAVGGMIGALLRYGISLLHPFDSTISFPYATLFINVIGAAFLGWFTANVGCKQKLSPYWRTFIGPGLTGAFTTYSTFALETVQLIQMNRLLTAVIYQVLTIVLGIGAAAAGYRYGMQNRSGEVQE</sequence>
<keyword evidence="5 10" id="KW-0472">Membrane</keyword>
<comment type="catalytic activity">
    <reaction evidence="8">
        <text>fluoride(in) = fluoride(out)</text>
        <dbReference type="Rhea" id="RHEA:76159"/>
        <dbReference type="ChEBI" id="CHEBI:17051"/>
    </reaction>
    <physiologicalReaction direction="left-to-right" evidence="8">
        <dbReference type="Rhea" id="RHEA:76160"/>
    </physiologicalReaction>
</comment>
<comment type="function">
    <text evidence="9 10">Fluoride-specific ion channel. Important for reducing fluoride concentration in the cell, thus reducing its toxicity.</text>
</comment>
<evidence type="ECO:0000256" key="4">
    <source>
        <dbReference type="ARBA" id="ARBA00022989"/>
    </source>
</evidence>
<evidence type="ECO:0000256" key="8">
    <source>
        <dbReference type="ARBA" id="ARBA00035585"/>
    </source>
</evidence>
<proteinExistence type="inferred from homology"/>
<dbReference type="GO" id="GO:0062054">
    <property type="term" value="F:fluoride channel activity"/>
    <property type="evidence" value="ECO:0007669"/>
    <property type="project" value="UniProtKB-UniRule"/>
</dbReference>
<dbReference type="PANTHER" id="PTHR28259">
    <property type="entry name" value="FLUORIDE EXPORT PROTEIN 1-RELATED"/>
    <property type="match status" value="1"/>
</dbReference>
<organism evidence="11 12">
    <name type="scientific">Paenibacillus agilis</name>
    <dbReference type="NCBI Taxonomy" id="3020863"/>
    <lineage>
        <taxon>Bacteria</taxon>
        <taxon>Bacillati</taxon>
        <taxon>Bacillota</taxon>
        <taxon>Bacilli</taxon>
        <taxon>Bacillales</taxon>
        <taxon>Paenibacillaceae</taxon>
        <taxon>Paenibacillus</taxon>
    </lineage>
</organism>
<comment type="similarity">
    <text evidence="7 10">Belongs to the fluoride channel Fluc/FEX (TC 1.A.43) family.</text>
</comment>
<dbReference type="GO" id="GO:0046872">
    <property type="term" value="F:metal ion binding"/>
    <property type="evidence" value="ECO:0007669"/>
    <property type="project" value="UniProtKB-KW"/>
</dbReference>
<dbReference type="OrthoDB" id="9799631at2"/>
<keyword evidence="12" id="KW-1185">Reference proteome</keyword>
<evidence type="ECO:0000256" key="1">
    <source>
        <dbReference type="ARBA" id="ARBA00004651"/>
    </source>
</evidence>
<comment type="activity regulation">
    <text evidence="10">Na(+) is not transported, but it plays an essential structural role and its presence is essential for fluoride channel function.</text>
</comment>
<dbReference type="AlphaFoldDB" id="A0A559J3M8"/>
<feature type="transmembrane region" description="Helical" evidence="10">
    <location>
        <begin position="7"/>
        <end position="23"/>
    </location>
</feature>
<evidence type="ECO:0000256" key="9">
    <source>
        <dbReference type="ARBA" id="ARBA00049940"/>
    </source>
</evidence>
<evidence type="ECO:0000256" key="2">
    <source>
        <dbReference type="ARBA" id="ARBA00022475"/>
    </source>
</evidence>
<keyword evidence="2 10" id="KW-1003">Cell membrane</keyword>
<dbReference type="GO" id="GO:0140114">
    <property type="term" value="P:cellular detoxification of fluoride"/>
    <property type="evidence" value="ECO:0007669"/>
    <property type="project" value="UniProtKB-UniRule"/>
</dbReference>
<evidence type="ECO:0000256" key="3">
    <source>
        <dbReference type="ARBA" id="ARBA00022692"/>
    </source>
</evidence>
<name>A0A559J3M8_9BACL</name>
<evidence type="ECO:0000256" key="7">
    <source>
        <dbReference type="ARBA" id="ARBA00035120"/>
    </source>
</evidence>
<accession>A0A559J3M8</accession>
<evidence type="ECO:0000256" key="10">
    <source>
        <dbReference type="HAMAP-Rule" id="MF_00454"/>
    </source>
</evidence>
<comment type="caution">
    <text evidence="11">The sequence shown here is derived from an EMBL/GenBank/DDBJ whole genome shotgun (WGS) entry which is preliminary data.</text>
</comment>
<feature type="transmembrane region" description="Helical" evidence="10">
    <location>
        <begin position="98"/>
        <end position="120"/>
    </location>
</feature>
<dbReference type="EMBL" id="VNJK01000001">
    <property type="protein sequence ID" value="TVX94472.1"/>
    <property type="molecule type" value="Genomic_DNA"/>
</dbReference>
<keyword evidence="10" id="KW-0479">Metal-binding</keyword>
<keyword evidence="10" id="KW-0406">Ion transport</keyword>
<gene>
    <name evidence="10 11" type="primary">crcB</name>
    <name evidence="10" type="synonym">fluC</name>
    <name evidence="11" type="ORF">FPZ44_16285</name>
</gene>
<dbReference type="RefSeq" id="WP_144991576.1">
    <property type="nucleotide sequence ID" value="NZ_VNJK01000001.1"/>
</dbReference>
<protein>
    <recommendedName>
        <fullName evidence="10">Fluoride-specific ion channel FluC</fullName>
    </recommendedName>
</protein>